<reference evidence="3" key="2">
    <citation type="journal article" date="2019" name="IMA Fungus">
        <title>Genome sequencing and comparison of five Tilletia species to identify candidate genes for the detection of regulated species infecting wheat.</title>
        <authorList>
            <person name="Nguyen H.D.T."/>
            <person name="Sultana T."/>
            <person name="Kesanakurti P."/>
            <person name="Hambleton S."/>
        </authorList>
    </citation>
    <scope>NUCLEOTIDE SEQUENCE</scope>
    <source>
        <strain evidence="3">DAOMC 236426</strain>
    </source>
</reference>
<gene>
    <name evidence="3" type="ORF">A4X06_0g9575</name>
</gene>
<feature type="domain" description="Reverse transcriptase Ty1/copia-type" evidence="2">
    <location>
        <begin position="3"/>
        <end position="97"/>
    </location>
</feature>
<evidence type="ECO:0000256" key="1">
    <source>
        <dbReference type="SAM" id="MobiDB-lite"/>
    </source>
</evidence>
<dbReference type="PANTHER" id="PTHR11439">
    <property type="entry name" value="GAG-POL-RELATED RETROTRANSPOSON"/>
    <property type="match status" value="1"/>
</dbReference>
<dbReference type="Pfam" id="PF07727">
    <property type="entry name" value="RVT_2"/>
    <property type="match status" value="1"/>
</dbReference>
<evidence type="ECO:0000313" key="3">
    <source>
        <dbReference type="EMBL" id="KAE8236362.1"/>
    </source>
</evidence>
<dbReference type="AlphaFoldDB" id="A0A8X7SRR3"/>
<accession>A0A8X7SRR3</accession>
<sequence length="333" mass="37310">PCIFVRNPKDWKRIVVLGVYVDDILIFTPSREECEQVKKHLRDEFEIKENGAVHHFLGVQVLRDEAAGTITLSQQAYANATLQRYGMDNAKGRDLPLPERGKGDTSDSPSVPGDYAARVGSLMWLGQCTRPDFTFPVGVLARKMGSPDEEAAQDAQQLLRHLRKTSDLKLTYKPSSDIVLEGYADADHGGDRVDMKSTTGWVFLVYGCAVSWKSQLQKTPAWSTTEAEYMALFEAAREALWIRNFLGELGMQQKAATPLYCDNEAATTIANKPAAFGKSKHFDLKYHFTRDRVRRGQLKVSRVDTNNNLADIFTKVLPRGKLEVARRRLGLSG</sequence>
<dbReference type="SUPFAM" id="SSF56672">
    <property type="entry name" value="DNA/RNA polymerases"/>
    <property type="match status" value="1"/>
</dbReference>
<keyword evidence="4" id="KW-1185">Reference proteome</keyword>
<dbReference type="Proteomes" id="UP000077684">
    <property type="component" value="Unassembled WGS sequence"/>
</dbReference>
<protein>
    <recommendedName>
        <fullName evidence="2">Reverse transcriptase Ty1/copia-type domain-containing protein</fullName>
    </recommendedName>
</protein>
<dbReference type="EMBL" id="LWDE02002989">
    <property type="protein sequence ID" value="KAE8236362.1"/>
    <property type="molecule type" value="Genomic_DNA"/>
</dbReference>
<dbReference type="InterPro" id="IPR043502">
    <property type="entry name" value="DNA/RNA_pol_sf"/>
</dbReference>
<organism evidence="3 4">
    <name type="scientific">Tilletia controversa</name>
    <name type="common">dwarf bunt fungus</name>
    <dbReference type="NCBI Taxonomy" id="13291"/>
    <lineage>
        <taxon>Eukaryota</taxon>
        <taxon>Fungi</taxon>
        <taxon>Dikarya</taxon>
        <taxon>Basidiomycota</taxon>
        <taxon>Ustilaginomycotina</taxon>
        <taxon>Exobasidiomycetes</taxon>
        <taxon>Tilletiales</taxon>
        <taxon>Tilletiaceae</taxon>
        <taxon>Tilletia</taxon>
    </lineage>
</organism>
<comment type="caution">
    <text evidence="3">The sequence shown here is derived from an EMBL/GenBank/DDBJ whole genome shotgun (WGS) entry which is preliminary data.</text>
</comment>
<feature type="region of interest" description="Disordered" evidence="1">
    <location>
        <begin position="89"/>
        <end position="112"/>
    </location>
</feature>
<reference evidence="3" key="1">
    <citation type="submission" date="2016-04" db="EMBL/GenBank/DDBJ databases">
        <authorList>
            <person name="Nguyen H.D."/>
            <person name="Samba Siva P."/>
            <person name="Cullis J."/>
            <person name="Levesque C.A."/>
            <person name="Hambleton S."/>
        </authorList>
    </citation>
    <scope>NUCLEOTIDE SEQUENCE</scope>
    <source>
        <strain evidence="3">DAOMC 236426</strain>
    </source>
</reference>
<proteinExistence type="predicted"/>
<dbReference type="CDD" id="cd09272">
    <property type="entry name" value="RNase_HI_RT_Ty1"/>
    <property type="match status" value="1"/>
</dbReference>
<evidence type="ECO:0000259" key="2">
    <source>
        <dbReference type="Pfam" id="PF07727"/>
    </source>
</evidence>
<dbReference type="InterPro" id="IPR013103">
    <property type="entry name" value="RVT_2"/>
</dbReference>
<dbReference type="PANTHER" id="PTHR11439:SF483">
    <property type="entry name" value="PEPTIDE SYNTHASE GLIP-LIKE, PUTATIVE (AFU_ORTHOLOGUE AFUA_3G12920)-RELATED"/>
    <property type="match status" value="1"/>
</dbReference>
<feature type="compositionally biased region" description="Basic and acidic residues" evidence="1">
    <location>
        <begin position="90"/>
        <end position="105"/>
    </location>
</feature>
<evidence type="ECO:0000313" key="4">
    <source>
        <dbReference type="Proteomes" id="UP000077684"/>
    </source>
</evidence>
<feature type="non-terminal residue" evidence="3">
    <location>
        <position position="1"/>
    </location>
</feature>
<name>A0A8X7SRR3_9BASI</name>